<dbReference type="Proteomes" id="UP000230233">
    <property type="component" value="Chromosome V"/>
</dbReference>
<gene>
    <name evidence="2" type="primary">Cnig_chr_V.g21608</name>
    <name evidence="2" type="ORF">B9Z55_021608</name>
</gene>
<keyword evidence="3" id="KW-1185">Reference proteome</keyword>
<organism evidence="2 3">
    <name type="scientific">Caenorhabditis nigoni</name>
    <dbReference type="NCBI Taxonomy" id="1611254"/>
    <lineage>
        <taxon>Eukaryota</taxon>
        <taxon>Metazoa</taxon>
        <taxon>Ecdysozoa</taxon>
        <taxon>Nematoda</taxon>
        <taxon>Chromadorea</taxon>
        <taxon>Rhabditida</taxon>
        <taxon>Rhabditina</taxon>
        <taxon>Rhabditomorpha</taxon>
        <taxon>Rhabditoidea</taxon>
        <taxon>Rhabditidae</taxon>
        <taxon>Peloderinae</taxon>
        <taxon>Caenorhabditis</taxon>
    </lineage>
</organism>
<comment type="caution">
    <text evidence="2">The sequence shown here is derived from an EMBL/GenBank/DDBJ whole genome shotgun (WGS) entry which is preliminary data.</text>
</comment>
<dbReference type="PANTHER" id="PTHR22899">
    <property type="entry name" value="CYCLIN-RELATED F-BOX FAMILY"/>
    <property type="match status" value="1"/>
</dbReference>
<dbReference type="Pfam" id="PF07735">
    <property type="entry name" value="FBA_2"/>
    <property type="match status" value="1"/>
</dbReference>
<evidence type="ECO:0000313" key="2">
    <source>
        <dbReference type="EMBL" id="PIC30338.1"/>
    </source>
</evidence>
<dbReference type="PROSITE" id="PS50181">
    <property type="entry name" value="FBOX"/>
    <property type="match status" value="1"/>
</dbReference>
<dbReference type="EMBL" id="PDUG01000005">
    <property type="protein sequence ID" value="PIC30338.1"/>
    <property type="molecule type" value="Genomic_DNA"/>
</dbReference>
<dbReference type="Pfam" id="PF00646">
    <property type="entry name" value="F-box"/>
    <property type="match status" value="2"/>
</dbReference>
<evidence type="ECO:0000313" key="3">
    <source>
        <dbReference type="Proteomes" id="UP000230233"/>
    </source>
</evidence>
<reference evidence="3" key="1">
    <citation type="submission" date="2017-10" db="EMBL/GenBank/DDBJ databases">
        <title>Rapid genome shrinkage in a self-fertile nematode reveals novel sperm competition proteins.</title>
        <authorList>
            <person name="Yin D."/>
            <person name="Schwarz E.M."/>
            <person name="Thomas C.G."/>
            <person name="Felde R.L."/>
            <person name="Korf I.F."/>
            <person name="Cutter A.D."/>
            <person name="Schartner C.M."/>
            <person name="Ralston E.J."/>
            <person name="Meyer B.J."/>
            <person name="Haag E.S."/>
        </authorList>
    </citation>
    <scope>NUCLEOTIDE SEQUENCE [LARGE SCALE GENOMIC DNA]</scope>
    <source>
        <strain evidence="3">JU1422</strain>
    </source>
</reference>
<accession>A0A2G5TSW2</accession>
<dbReference type="InterPro" id="IPR012885">
    <property type="entry name" value="F-box_Sdz-33"/>
</dbReference>
<dbReference type="InterPro" id="IPR053222">
    <property type="entry name" value="Zygotic_Embryogenesis-Asso"/>
</dbReference>
<protein>
    <recommendedName>
        <fullName evidence="1">F-box domain-containing protein</fullName>
    </recommendedName>
</protein>
<sequence length="517" mass="59805">MPIRLLSLPSEDLQYALLSMDIGDLIALSLCSKRTKNLVKSSNRKIESICAVVNENRICVRIVLKKYHELPDDPDPQNYEFVAFNVFGSWTGLGSGFLPSIWRKQVHTHNQSDWFVHFLSIFNESMIHKLIIENVNLSYLDTVKQLIPKCQTLKITRLCSANVAKMAFSKLSPIAVKEVHIDNNINENDMSKFLTLNLKSSEHQFMPIRLLSLSGEDLQYVINSMVLSDLIAFSLCSKRTKALAKSSNHKIDPMSAYVYLNFIIFEIRPSEQERQRSPRLSLLFSIYSGSRITLTRAGENGSEVWRRPEFTQSDWIPHFMSIFNESVIQELNIVEVEESYLDTVKRIIPKFNKLEIGIACFDDAARIAFLKLSPIAVEHVEVQKNIFNNATDTTKFLTLNLKSVTFQDPRYPFKLTVDDLLILNITDLTIDEANITGRELNQFLKLWMKGNHKFYRPKSIRLALEDEEIQLNRQEVLKGIQYEFVEEHDHFQFRIRRGDGKELMVHKEENSIVFNFS</sequence>
<dbReference type="PANTHER" id="PTHR22899:SF0">
    <property type="entry name" value="F-BOX ASSOCIATED DOMAIN-CONTAINING PROTEIN-RELATED"/>
    <property type="match status" value="1"/>
</dbReference>
<dbReference type="InterPro" id="IPR001810">
    <property type="entry name" value="F-box_dom"/>
</dbReference>
<evidence type="ECO:0000259" key="1">
    <source>
        <dbReference type="PROSITE" id="PS50181"/>
    </source>
</evidence>
<dbReference type="AlphaFoldDB" id="A0A2G5TSW2"/>
<proteinExistence type="predicted"/>
<name>A0A2G5TSW2_9PELO</name>
<feature type="domain" description="F-box" evidence="1">
    <location>
        <begin position="2"/>
        <end position="49"/>
    </location>
</feature>